<dbReference type="PROSITE" id="PS00018">
    <property type="entry name" value="EF_HAND_1"/>
    <property type="match status" value="1"/>
</dbReference>
<protein>
    <submittedName>
        <fullName evidence="3">EF-hand domain-containing protein</fullName>
    </submittedName>
</protein>
<dbReference type="GO" id="GO:0005509">
    <property type="term" value="F:calcium ion binding"/>
    <property type="evidence" value="ECO:0007669"/>
    <property type="project" value="InterPro"/>
</dbReference>
<name>A0A5K3FTN3_MESCO</name>
<sequence>MAVQGFLDAFKNIDKDKDRVISHEDLRMYASEKGLPDSFSARWIALFDSEHTGTITFDHFCEVLGLNKKTPASPGPIAVKETVEYKCTLTAKQKADVNKKLDSDWKLEDPSGSIQQLLMYMDKNHGVRWRSRLILDEKNIPEVDAINKQVYAFSPDGGAHKYLIWRQKEKRSGGCCACFV</sequence>
<proteinExistence type="predicted"/>
<dbReference type="Gene3D" id="1.10.238.10">
    <property type="entry name" value="EF-hand"/>
    <property type="match status" value="1"/>
</dbReference>
<dbReference type="Pfam" id="PF13499">
    <property type="entry name" value="EF-hand_7"/>
    <property type="match status" value="1"/>
</dbReference>
<dbReference type="InterPro" id="IPR011992">
    <property type="entry name" value="EF-hand-dom_pair"/>
</dbReference>
<accession>A0A5K3FTN3</accession>
<evidence type="ECO:0000313" key="3">
    <source>
        <dbReference type="WBParaSite" id="MCU_010471-RA"/>
    </source>
</evidence>
<dbReference type="PROSITE" id="PS50222">
    <property type="entry name" value="EF_HAND_2"/>
    <property type="match status" value="1"/>
</dbReference>
<evidence type="ECO:0000259" key="2">
    <source>
        <dbReference type="PROSITE" id="PS50222"/>
    </source>
</evidence>
<keyword evidence="1" id="KW-0106">Calcium</keyword>
<dbReference type="SUPFAM" id="SSF47473">
    <property type="entry name" value="EF-hand"/>
    <property type="match status" value="1"/>
</dbReference>
<evidence type="ECO:0000256" key="1">
    <source>
        <dbReference type="ARBA" id="ARBA00022837"/>
    </source>
</evidence>
<dbReference type="CDD" id="cd00051">
    <property type="entry name" value="EFh"/>
    <property type="match status" value="1"/>
</dbReference>
<organism evidence="3">
    <name type="scientific">Mesocestoides corti</name>
    <name type="common">Flatworm</name>
    <dbReference type="NCBI Taxonomy" id="53468"/>
    <lineage>
        <taxon>Eukaryota</taxon>
        <taxon>Metazoa</taxon>
        <taxon>Spiralia</taxon>
        <taxon>Lophotrochozoa</taxon>
        <taxon>Platyhelminthes</taxon>
        <taxon>Cestoda</taxon>
        <taxon>Eucestoda</taxon>
        <taxon>Cyclophyllidea</taxon>
        <taxon>Mesocestoididae</taxon>
        <taxon>Mesocestoides</taxon>
    </lineage>
</organism>
<dbReference type="InterPro" id="IPR002048">
    <property type="entry name" value="EF_hand_dom"/>
</dbReference>
<dbReference type="WBParaSite" id="MCU_010471-RA">
    <property type="protein sequence ID" value="MCU_010471-RA"/>
    <property type="gene ID" value="MCU_010471"/>
</dbReference>
<dbReference type="InterPro" id="IPR018247">
    <property type="entry name" value="EF_Hand_1_Ca_BS"/>
</dbReference>
<reference evidence="3" key="1">
    <citation type="submission" date="2019-11" db="UniProtKB">
        <authorList>
            <consortium name="WormBaseParasite"/>
        </authorList>
    </citation>
    <scope>IDENTIFICATION</scope>
</reference>
<dbReference type="AlphaFoldDB" id="A0A5K3FTN3"/>
<feature type="domain" description="EF-hand" evidence="2">
    <location>
        <begin position="1"/>
        <end position="36"/>
    </location>
</feature>